<evidence type="ECO:0000313" key="2">
    <source>
        <dbReference type="Proteomes" id="UP000602653"/>
    </source>
</evidence>
<evidence type="ECO:0000313" key="1">
    <source>
        <dbReference type="EMBL" id="QRV02076.1"/>
    </source>
</evidence>
<dbReference type="InterPro" id="IPR027417">
    <property type="entry name" value="P-loop_NTPase"/>
</dbReference>
<dbReference type="InterPro" id="IPR050238">
    <property type="entry name" value="DNA_Rep/Repair_Clamp_Loader"/>
</dbReference>
<dbReference type="Pfam" id="PF13177">
    <property type="entry name" value="DNA_pol3_delta2"/>
    <property type="match status" value="1"/>
</dbReference>
<dbReference type="RefSeq" id="WP_204424295.1">
    <property type="nucleotide sequence ID" value="NZ_CP070228.1"/>
</dbReference>
<dbReference type="EMBL" id="CP070228">
    <property type="protein sequence ID" value="QRV02076.1"/>
    <property type="molecule type" value="Genomic_DNA"/>
</dbReference>
<keyword evidence="1" id="KW-0808">Transferase</keyword>
<name>A0ABX7IG33_9ACTO</name>
<dbReference type="EC" id="2.7.7.7" evidence="1"/>
<reference evidence="1 2" key="1">
    <citation type="submission" date="2021-02" db="EMBL/GenBank/DDBJ databases">
        <title>Complete Genome Sequence of Arcanobacterium phocisimile strain DSM 26142T from a harbour seal.</title>
        <authorList>
            <person name="Borowiak M."/>
            <person name="Alssahen M."/>
            <person name="Malorny B."/>
            <person name="Laemmler C."/>
            <person name="Siebert U."/>
            <person name="Ploetz M."/>
            <person name="Abdulmawjood A."/>
        </authorList>
    </citation>
    <scope>NUCLEOTIDE SEQUENCE [LARGE SCALE GENOMIC DNA]</scope>
    <source>
        <strain evidence="1 2">DSM 26142</strain>
    </source>
</reference>
<organism evidence="1 2">
    <name type="scientific">Arcanobacterium phocisimile</name>
    <dbReference type="NCBI Taxonomy" id="1302235"/>
    <lineage>
        <taxon>Bacteria</taxon>
        <taxon>Bacillati</taxon>
        <taxon>Actinomycetota</taxon>
        <taxon>Actinomycetes</taxon>
        <taxon>Actinomycetales</taxon>
        <taxon>Actinomycetaceae</taxon>
        <taxon>Arcanobacterium</taxon>
    </lineage>
</organism>
<keyword evidence="1" id="KW-0548">Nucleotidyltransferase</keyword>
<dbReference type="NCBIfam" id="NF005926">
    <property type="entry name" value="PRK07940.1"/>
    <property type="match status" value="1"/>
</dbReference>
<keyword evidence="2" id="KW-1185">Reference proteome</keyword>
<dbReference type="Gene3D" id="3.40.50.300">
    <property type="entry name" value="P-loop containing nucleotide triphosphate hydrolases"/>
    <property type="match status" value="1"/>
</dbReference>
<proteinExistence type="predicted"/>
<dbReference type="GO" id="GO:0003887">
    <property type="term" value="F:DNA-directed DNA polymerase activity"/>
    <property type="evidence" value="ECO:0007669"/>
    <property type="project" value="UniProtKB-EC"/>
</dbReference>
<dbReference type="Proteomes" id="UP000602653">
    <property type="component" value="Chromosome"/>
</dbReference>
<gene>
    <name evidence="1" type="ORF">JTE88_08385</name>
</gene>
<dbReference type="PANTHER" id="PTHR11669:SF8">
    <property type="entry name" value="DNA POLYMERASE III SUBUNIT DELTA"/>
    <property type="match status" value="1"/>
</dbReference>
<protein>
    <submittedName>
        <fullName evidence="1">DNA polymerase III subunit delta</fullName>
        <ecNumber evidence="1">2.7.7.7</ecNumber>
    </submittedName>
</protein>
<dbReference type="PANTHER" id="PTHR11669">
    <property type="entry name" value="REPLICATION FACTOR C / DNA POLYMERASE III GAMMA-TAU SUBUNIT"/>
    <property type="match status" value="1"/>
</dbReference>
<dbReference type="SUPFAM" id="SSF52540">
    <property type="entry name" value="P-loop containing nucleoside triphosphate hydrolases"/>
    <property type="match status" value="1"/>
</dbReference>
<sequence length="395" mass="42479">MSIFDNLIGQEVAVHELQRAADAARSANQHNASAVSAQAMSQAWLFTGPPGSGRSLAALSLAGALLCTGPTRGCGICPQCVSVLERNHPDVTLVSTDQVTITAEQVREYVASSYVAPTSGAWRILIIEDADRMLTRTTNVLLKAIEEPGARTVWMLCTAAAADVLPTIRSRCRNINLVTPQAQQVADLLVKRDGVEPHAALVAARAAQSHIGLARALATDPHAASIRSKTLNILAKIKGVGDAALGAHLLADTIAMRGDGTTKKEALEEDSKVLEEKRMAALGLDATSKVPAAVRSQVKESAEAARRRQTRQERDVLDREMVYMLSFYRDVLVQQMGGNVELINVDYEQAIDRIAASSTTHDTLEKLDRISQGRARLRANVPAQLVMESVLVGLR</sequence>
<accession>A0ABX7IG33</accession>